<feature type="compositionally biased region" description="Basic and acidic residues" evidence="5">
    <location>
        <begin position="140"/>
        <end position="149"/>
    </location>
</feature>
<evidence type="ECO:0000256" key="2">
    <source>
        <dbReference type="ARBA" id="ARBA00022692"/>
    </source>
</evidence>
<reference evidence="6 7" key="1">
    <citation type="journal article" date="2024" name="Ann. Entomol. Soc. Am.">
        <title>Genomic analyses of the southern and eastern yellowjacket wasps (Hymenoptera: Vespidae) reveal evolutionary signatures of social life.</title>
        <authorList>
            <person name="Catto M.A."/>
            <person name="Caine P.B."/>
            <person name="Orr S.E."/>
            <person name="Hunt B.G."/>
            <person name="Goodisman M.A.D."/>
        </authorList>
    </citation>
    <scope>NUCLEOTIDE SEQUENCE [LARGE SCALE GENOMIC DNA]</scope>
    <source>
        <strain evidence="6">232</strain>
        <tissue evidence="6">Head and thorax</tissue>
    </source>
</reference>
<dbReference type="EMBL" id="JAYRBN010000056">
    <property type="protein sequence ID" value="KAL2743065.1"/>
    <property type="molecule type" value="Genomic_DNA"/>
</dbReference>
<evidence type="ECO:0000256" key="4">
    <source>
        <dbReference type="ARBA" id="ARBA00023136"/>
    </source>
</evidence>
<dbReference type="Proteomes" id="UP001607303">
    <property type="component" value="Unassembled WGS sequence"/>
</dbReference>
<dbReference type="PANTHER" id="PTHR18843">
    <property type="entry name" value="TORSIN-1A-INTERACTING PROTEIN"/>
    <property type="match status" value="1"/>
</dbReference>
<dbReference type="Gene3D" id="3.40.50.12190">
    <property type="match status" value="1"/>
</dbReference>
<comment type="caution">
    <text evidence="6">The sequence shown here is derived from an EMBL/GenBank/DDBJ whole genome shotgun (WGS) entry which is preliminary data.</text>
</comment>
<dbReference type="InterPro" id="IPR008662">
    <property type="entry name" value="TOIP1/2"/>
</dbReference>
<accession>A0ABD2CE44</accession>
<keyword evidence="7" id="KW-1185">Reference proteome</keyword>
<name>A0ABD2CE44_VESMC</name>
<comment type="subcellular location">
    <subcellularLocation>
        <location evidence="1">Membrane</location>
    </subcellularLocation>
</comment>
<proteinExistence type="predicted"/>
<protein>
    <submittedName>
        <fullName evidence="6">GATA zinc finger domain-containing protein 4-like isoform X3</fullName>
    </submittedName>
</protein>
<organism evidence="6 7">
    <name type="scientific">Vespula maculifrons</name>
    <name type="common">Eastern yellow jacket</name>
    <name type="synonym">Wasp</name>
    <dbReference type="NCBI Taxonomy" id="7453"/>
    <lineage>
        <taxon>Eukaryota</taxon>
        <taxon>Metazoa</taxon>
        <taxon>Ecdysozoa</taxon>
        <taxon>Arthropoda</taxon>
        <taxon>Hexapoda</taxon>
        <taxon>Insecta</taxon>
        <taxon>Pterygota</taxon>
        <taxon>Neoptera</taxon>
        <taxon>Endopterygota</taxon>
        <taxon>Hymenoptera</taxon>
        <taxon>Apocrita</taxon>
        <taxon>Aculeata</taxon>
        <taxon>Vespoidea</taxon>
        <taxon>Vespidae</taxon>
        <taxon>Vespinae</taxon>
        <taxon>Vespula</taxon>
    </lineage>
</organism>
<evidence type="ECO:0000313" key="7">
    <source>
        <dbReference type="Proteomes" id="UP001607303"/>
    </source>
</evidence>
<keyword evidence="4" id="KW-0472">Membrane</keyword>
<evidence type="ECO:0000256" key="3">
    <source>
        <dbReference type="ARBA" id="ARBA00022989"/>
    </source>
</evidence>
<evidence type="ECO:0000256" key="1">
    <source>
        <dbReference type="ARBA" id="ARBA00004370"/>
    </source>
</evidence>
<keyword evidence="3" id="KW-1133">Transmembrane helix</keyword>
<dbReference type="GO" id="GO:0016020">
    <property type="term" value="C:membrane"/>
    <property type="evidence" value="ECO:0007669"/>
    <property type="project" value="UniProtKB-SubCell"/>
</dbReference>
<gene>
    <name evidence="6" type="ORF">V1477_008554</name>
</gene>
<evidence type="ECO:0000313" key="6">
    <source>
        <dbReference type="EMBL" id="KAL2743065.1"/>
    </source>
</evidence>
<evidence type="ECO:0000256" key="5">
    <source>
        <dbReference type="SAM" id="MobiDB-lite"/>
    </source>
</evidence>
<dbReference type="AlphaFoldDB" id="A0ABD2CE44"/>
<sequence length="368" mass="41850">MNHNLHYMFQLQIKEEYHKPVTPKCRAPIRNIEKFNNNKEKHLKQTIPKCRPPIRNIKNSNKDNNNISKDLNSFIYKQNNNMVYSKVVKDTHDDSNHENSNNDSLSDESSEINQSTKCNFLLGKSHNDSPQVVESVSSSKQKEDNRGDGKSNNNNESMQISYKQEKIQEFRKSISDVRLKFTSQKSNVWNAFSSQVEEVINESTKVSIIILLGNETNTIKCLAYLFGDISGKALGSDNYLIFNTKNIKNDHGEIINGLRAEISSKKAVIIEDLLNIGSEAVKVLHNLCDKENPLIPKTMYIITIISNNYEGLHKDKFVEDSITAKFSKFIDLDILNPLITRIMDGPIISISPESNMKGKKNIGECLLL</sequence>
<feature type="region of interest" description="Disordered" evidence="5">
    <location>
        <begin position="121"/>
        <end position="157"/>
    </location>
</feature>
<dbReference type="InterPro" id="IPR038599">
    <property type="entry name" value="LAP1C-like_C_sf"/>
</dbReference>
<keyword evidence="2" id="KW-0812">Transmembrane</keyword>
<dbReference type="PANTHER" id="PTHR18843:SF7">
    <property type="entry name" value="LAMINA-ASSOCIATED POLYPEPTIDE 1B ISOFORM 1-RELATED"/>
    <property type="match status" value="1"/>
</dbReference>
<feature type="region of interest" description="Disordered" evidence="5">
    <location>
        <begin position="91"/>
        <end position="110"/>
    </location>
</feature>